<dbReference type="AlphaFoldDB" id="A0A7J0HEQ2"/>
<feature type="repeat" description="PPR" evidence="2">
    <location>
        <begin position="367"/>
        <end position="397"/>
    </location>
</feature>
<protein>
    <submittedName>
        <fullName evidence="3">Pentatricopeptide repeat (PPR) superfamily protein</fullName>
    </submittedName>
</protein>
<reference evidence="3 4" key="1">
    <citation type="submission" date="2019-07" db="EMBL/GenBank/DDBJ databases">
        <title>De Novo Assembly of kiwifruit Actinidia rufa.</title>
        <authorList>
            <person name="Sugita-Konishi S."/>
            <person name="Sato K."/>
            <person name="Mori E."/>
            <person name="Abe Y."/>
            <person name="Kisaki G."/>
            <person name="Hamano K."/>
            <person name="Suezawa K."/>
            <person name="Otani M."/>
            <person name="Fukuda T."/>
            <person name="Manabe T."/>
            <person name="Gomi K."/>
            <person name="Tabuchi M."/>
            <person name="Akimitsu K."/>
            <person name="Kataoka I."/>
        </authorList>
    </citation>
    <scope>NUCLEOTIDE SEQUENCE [LARGE SCALE GENOMIC DNA]</scope>
    <source>
        <strain evidence="4">cv. Fuchu</strain>
    </source>
</reference>
<dbReference type="GO" id="GO:0009451">
    <property type="term" value="P:RNA modification"/>
    <property type="evidence" value="ECO:0007669"/>
    <property type="project" value="InterPro"/>
</dbReference>
<dbReference type="Proteomes" id="UP000585474">
    <property type="component" value="Unassembled WGS sequence"/>
</dbReference>
<feature type="repeat" description="PPR" evidence="2">
    <location>
        <begin position="433"/>
        <end position="468"/>
    </location>
</feature>
<dbReference type="OrthoDB" id="185373at2759"/>
<evidence type="ECO:0000256" key="2">
    <source>
        <dbReference type="PROSITE-ProRule" id="PRU00708"/>
    </source>
</evidence>
<comment type="caution">
    <text evidence="3">The sequence shown here is derived from an EMBL/GenBank/DDBJ whole genome shotgun (WGS) entry which is preliminary data.</text>
</comment>
<dbReference type="PANTHER" id="PTHR47926:SF490">
    <property type="entry name" value="REPEAT-LIKE SUPERFAMILY PROTEIN, PUTATIVE-RELATED"/>
    <property type="match status" value="1"/>
</dbReference>
<organism evidence="3 4">
    <name type="scientific">Actinidia rufa</name>
    <dbReference type="NCBI Taxonomy" id="165716"/>
    <lineage>
        <taxon>Eukaryota</taxon>
        <taxon>Viridiplantae</taxon>
        <taxon>Streptophyta</taxon>
        <taxon>Embryophyta</taxon>
        <taxon>Tracheophyta</taxon>
        <taxon>Spermatophyta</taxon>
        <taxon>Magnoliopsida</taxon>
        <taxon>eudicotyledons</taxon>
        <taxon>Gunneridae</taxon>
        <taxon>Pentapetalae</taxon>
        <taxon>asterids</taxon>
        <taxon>Ericales</taxon>
        <taxon>Actinidiaceae</taxon>
        <taxon>Actinidia</taxon>
    </lineage>
</organism>
<dbReference type="InterPro" id="IPR002885">
    <property type="entry name" value="PPR_rpt"/>
</dbReference>
<keyword evidence="1" id="KW-0677">Repeat</keyword>
<evidence type="ECO:0000313" key="3">
    <source>
        <dbReference type="EMBL" id="GFZ21600.1"/>
    </source>
</evidence>
<accession>A0A7J0HEQ2</accession>
<dbReference type="FunFam" id="1.25.40.10:FF:001093">
    <property type="entry name" value="Pentatricopeptide repeat-containing protein At2g34400"/>
    <property type="match status" value="1"/>
</dbReference>
<gene>
    <name evidence="3" type="ORF">Acr_29g0007620</name>
</gene>
<dbReference type="GO" id="GO:0003723">
    <property type="term" value="F:RNA binding"/>
    <property type="evidence" value="ECO:0007669"/>
    <property type="project" value="InterPro"/>
</dbReference>
<dbReference type="EMBL" id="BJWL01000029">
    <property type="protein sequence ID" value="GFZ21600.1"/>
    <property type="molecule type" value="Genomic_DNA"/>
</dbReference>
<proteinExistence type="predicted"/>
<feature type="repeat" description="PPR" evidence="2">
    <location>
        <begin position="94"/>
        <end position="128"/>
    </location>
</feature>
<dbReference type="FunFam" id="1.25.40.10:FF:000196">
    <property type="entry name" value="Pentatricopeptide repeat-containing protein At4g14850"/>
    <property type="match status" value="1"/>
</dbReference>
<evidence type="ECO:0000313" key="4">
    <source>
        <dbReference type="Proteomes" id="UP000585474"/>
    </source>
</evidence>
<dbReference type="PANTHER" id="PTHR47926">
    <property type="entry name" value="PENTATRICOPEPTIDE REPEAT-CONTAINING PROTEIN"/>
    <property type="match status" value="1"/>
</dbReference>
<feature type="repeat" description="PPR" evidence="2">
    <location>
        <begin position="297"/>
        <end position="331"/>
    </location>
</feature>
<dbReference type="InterPro" id="IPR011990">
    <property type="entry name" value="TPR-like_helical_dom_sf"/>
</dbReference>
<sequence length="591" mass="65761">MITTLNFCLRLRPKFFPTYHHSTHYHNSQLSEDQNLISLLKSCKQTSEVSQIHSLVIKSGLDLEPFTLSKLLASGVLVDTKYAASIFKHIETPNLFMFNSMLRGYSISDDPKQAFVLFNHMRAQSVLLDQFSFITTLKSCSRLCAVWFGWGIHSVVIRSGHCLFVNVMNSLLQFYCVSGEILDAHQLFEEFAQRRDLVSWNTLMGGYLQACQPDVVVDLFRQLCRTSMRIGVSTVLSALSAFGHLGIILGGEFLHGYCIKIGFVLDLNVVTALIDMYGKIGHIDSGRRVFDEVLVKDIVLWNCLIDGYAKSGLLEESLALLRLMKRERLKPNSSTLAGVLSACAASEALGVGRCIHDYMSEEQLVLDAVLGTALLDMYSKCGLLDNALEVFEWMENKDVKSWTAMISGLGVNGKAKNAVEFFSRMEEEGFRPNEVTFLAVLSACSHGGLVGEGMRCFKKMFQEYGLTPRDEHYGCVIDLLGRVGLLDEAHELIKSLPNEGDAIAWRALLAACRVHGNVRLGEHVKRVLEENYDEHPADSIVLSSTYAIAGRLPDNTRMWDVKEGTIMREGGCMGIGMKEAGCSAVELESKD</sequence>
<evidence type="ECO:0000256" key="1">
    <source>
        <dbReference type="ARBA" id="ARBA00022737"/>
    </source>
</evidence>
<dbReference type="Gene3D" id="1.25.40.10">
    <property type="entry name" value="Tetratricopeptide repeat domain"/>
    <property type="match status" value="4"/>
</dbReference>
<feature type="repeat" description="PPR" evidence="2">
    <location>
        <begin position="398"/>
        <end position="432"/>
    </location>
</feature>
<dbReference type="Pfam" id="PF13041">
    <property type="entry name" value="PPR_2"/>
    <property type="match status" value="2"/>
</dbReference>
<dbReference type="InterPro" id="IPR046960">
    <property type="entry name" value="PPR_At4g14850-like_plant"/>
</dbReference>
<keyword evidence="4" id="KW-1185">Reference proteome</keyword>
<feature type="repeat" description="PPR" evidence="2">
    <location>
        <begin position="196"/>
        <end position="230"/>
    </location>
</feature>
<name>A0A7J0HEQ2_9ERIC</name>
<dbReference type="PROSITE" id="PS51375">
    <property type="entry name" value="PPR"/>
    <property type="match status" value="6"/>
</dbReference>
<dbReference type="Pfam" id="PF01535">
    <property type="entry name" value="PPR"/>
    <property type="match status" value="4"/>
</dbReference>
<dbReference type="NCBIfam" id="TIGR00756">
    <property type="entry name" value="PPR"/>
    <property type="match status" value="4"/>
</dbReference>